<dbReference type="Gramene" id="C.cajan_08815.t">
    <property type="protein sequence ID" value="C.cajan_08815.t"/>
    <property type="gene ID" value="C.cajan_08815"/>
</dbReference>
<evidence type="ECO:0000313" key="2">
    <source>
        <dbReference type="Proteomes" id="UP000075243"/>
    </source>
</evidence>
<protein>
    <recommendedName>
        <fullName evidence="3">Retrovirus-related Pol polyprotein from transposon TNT 1-94</fullName>
    </recommendedName>
</protein>
<reference evidence="1 2" key="1">
    <citation type="journal article" date="2012" name="Nat. Biotechnol.">
        <title>Draft genome sequence of pigeonpea (Cajanus cajan), an orphan legume crop of resource-poor farmers.</title>
        <authorList>
            <person name="Varshney R.K."/>
            <person name="Chen W."/>
            <person name="Li Y."/>
            <person name="Bharti A.K."/>
            <person name="Saxena R.K."/>
            <person name="Schlueter J.A."/>
            <person name="Donoghue M.T."/>
            <person name="Azam S."/>
            <person name="Fan G."/>
            <person name="Whaley A.M."/>
            <person name="Farmer A.D."/>
            <person name="Sheridan J."/>
            <person name="Iwata A."/>
            <person name="Tuteja R."/>
            <person name="Penmetsa R.V."/>
            <person name="Wu W."/>
            <person name="Upadhyaya H.D."/>
            <person name="Yang S.P."/>
            <person name="Shah T."/>
            <person name="Saxena K.B."/>
            <person name="Michael T."/>
            <person name="McCombie W.R."/>
            <person name="Yang B."/>
            <person name="Zhang G."/>
            <person name="Yang H."/>
            <person name="Wang J."/>
            <person name="Spillane C."/>
            <person name="Cook D.R."/>
            <person name="May G.D."/>
            <person name="Xu X."/>
            <person name="Jackson S.A."/>
        </authorList>
    </citation>
    <scope>NUCLEOTIDE SEQUENCE [LARGE SCALE GENOMIC DNA]</scope>
    <source>
        <strain evidence="2">cv. Asha</strain>
    </source>
</reference>
<evidence type="ECO:0008006" key="3">
    <source>
        <dbReference type="Google" id="ProtNLM"/>
    </source>
</evidence>
<dbReference type="Proteomes" id="UP000075243">
    <property type="component" value="Chromosome 3"/>
</dbReference>
<keyword evidence="2" id="KW-1185">Reference proteome</keyword>
<sequence>MEAHLEGNDLWEIVEEDYKVLPLTTNPTMAQIRNHKEKKARKSKVRASLFAVVSKEILTRIMTMKLAKIVAQSIAEIEFIAATTATNQALWLRKMLTDLHLEQKTATNLMVDNQAAIAIYL</sequence>
<evidence type="ECO:0000313" key="1">
    <source>
        <dbReference type="EMBL" id="KYP69867.1"/>
    </source>
</evidence>
<gene>
    <name evidence="1" type="ORF">KK1_009073</name>
</gene>
<accession>A0A151TS26</accession>
<name>A0A151TS26_CAJCA</name>
<organism evidence="1 2">
    <name type="scientific">Cajanus cajan</name>
    <name type="common">Pigeon pea</name>
    <name type="synonym">Cajanus indicus</name>
    <dbReference type="NCBI Taxonomy" id="3821"/>
    <lineage>
        <taxon>Eukaryota</taxon>
        <taxon>Viridiplantae</taxon>
        <taxon>Streptophyta</taxon>
        <taxon>Embryophyta</taxon>
        <taxon>Tracheophyta</taxon>
        <taxon>Spermatophyta</taxon>
        <taxon>Magnoliopsida</taxon>
        <taxon>eudicotyledons</taxon>
        <taxon>Gunneridae</taxon>
        <taxon>Pentapetalae</taxon>
        <taxon>rosids</taxon>
        <taxon>fabids</taxon>
        <taxon>Fabales</taxon>
        <taxon>Fabaceae</taxon>
        <taxon>Papilionoideae</taxon>
        <taxon>50 kb inversion clade</taxon>
        <taxon>NPAAA clade</taxon>
        <taxon>indigoferoid/millettioid clade</taxon>
        <taxon>Phaseoleae</taxon>
        <taxon>Cajanus</taxon>
    </lineage>
</organism>
<dbReference type="Pfam" id="PF14223">
    <property type="entry name" value="Retrotran_gag_2"/>
    <property type="match status" value="1"/>
</dbReference>
<proteinExistence type="predicted"/>
<dbReference type="AlphaFoldDB" id="A0A151TS26"/>
<dbReference type="EMBL" id="CM003605">
    <property type="protein sequence ID" value="KYP69867.1"/>
    <property type="molecule type" value="Genomic_DNA"/>
</dbReference>